<gene>
    <name evidence="3" type="ORF">H9W90_09925</name>
</gene>
<dbReference type="InterPro" id="IPR036514">
    <property type="entry name" value="SGNH_hydro_sf"/>
</dbReference>
<dbReference type="Gene3D" id="3.40.50.1110">
    <property type="entry name" value="SGNH hydrolase"/>
    <property type="match status" value="1"/>
</dbReference>
<evidence type="ECO:0000313" key="4">
    <source>
        <dbReference type="Proteomes" id="UP000515808"/>
    </source>
</evidence>
<evidence type="ECO:0000259" key="2">
    <source>
        <dbReference type="Pfam" id="PF03629"/>
    </source>
</evidence>
<sequence>MKIRKKILLVLLLGLFFIGGAIVQKKYGLGNLIKILNPKYKSETKKEVLNENHRGKMSIYLLAGQSNMEGDGEEKIESLNDGKIYVFNKDYKWEFGREPVRKKVGPSMAMAKVISQNSSNPIGVINVAVGGTNIAQWQKSFSDNSLYLRLLKRALASQTQGEIKGLFFLQGENDAEGDSTDHYDDWHIQFEKFITNIREDLKDSSLPVVYGQIGKGDGKYWLKVKKSQEKVSLPNVVMIKTDDIDYKAGIIHYNSEAYIQIGERFGKKYVDEFATTHNNVYKK</sequence>
<dbReference type="SUPFAM" id="SSF52266">
    <property type="entry name" value="SGNH hydrolase"/>
    <property type="match status" value="1"/>
</dbReference>
<organism evidence="3 4">
    <name type="scientific">Polaribacter pectinis</name>
    <dbReference type="NCBI Taxonomy" id="2738844"/>
    <lineage>
        <taxon>Bacteria</taxon>
        <taxon>Pseudomonadati</taxon>
        <taxon>Bacteroidota</taxon>
        <taxon>Flavobacteriia</taxon>
        <taxon>Flavobacteriales</taxon>
        <taxon>Flavobacteriaceae</taxon>
    </lineage>
</organism>
<keyword evidence="4" id="KW-1185">Reference proteome</keyword>
<dbReference type="GO" id="GO:0016788">
    <property type="term" value="F:hydrolase activity, acting on ester bonds"/>
    <property type="evidence" value="ECO:0007669"/>
    <property type="project" value="UniProtKB-ARBA"/>
</dbReference>
<dbReference type="Pfam" id="PF03629">
    <property type="entry name" value="SASA"/>
    <property type="match status" value="1"/>
</dbReference>
<dbReference type="AlphaFoldDB" id="A0A7G9L7B4"/>
<dbReference type="PANTHER" id="PTHR31988">
    <property type="entry name" value="ESTERASE, PUTATIVE (DUF303)-RELATED"/>
    <property type="match status" value="1"/>
</dbReference>
<dbReference type="EMBL" id="CP060695">
    <property type="protein sequence ID" value="QNM84513.1"/>
    <property type="molecule type" value="Genomic_DNA"/>
</dbReference>
<protein>
    <recommendedName>
        <fullName evidence="2">Sialate O-acetylesterase domain-containing protein</fullName>
    </recommendedName>
</protein>
<dbReference type="InterPro" id="IPR052940">
    <property type="entry name" value="Carb_Esterase_6"/>
</dbReference>
<dbReference type="KEGG" id="ppec:H9W90_09925"/>
<evidence type="ECO:0000256" key="1">
    <source>
        <dbReference type="ARBA" id="ARBA00022801"/>
    </source>
</evidence>
<dbReference type="PANTHER" id="PTHR31988:SF19">
    <property type="entry name" value="9-O-ACETYL-N-ACETYLNEURAMINIC ACID DEACETYLASE-RELATED"/>
    <property type="match status" value="1"/>
</dbReference>
<feature type="domain" description="Sialate O-acetylesterase" evidence="2">
    <location>
        <begin position="57"/>
        <end position="270"/>
    </location>
</feature>
<keyword evidence="1" id="KW-0378">Hydrolase</keyword>
<evidence type="ECO:0000313" key="3">
    <source>
        <dbReference type="EMBL" id="QNM84513.1"/>
    </source>
</evidence>
<accession>A0A7G9L7B4</accession>
<dbReference type="InterPro" id="IPR005181">
    <property type="entry name" value="SASA"/>
</dbReference>
<dbReference type="RefSeq" id="WP_187481446.1">
    <property type="nucleotide sequence ID" value="NZ_CP060695.1"/>
</dbReference>
<dbReference type="Proteomes" id="UP000515808">
    <property type="component" value="Chromosome"/>
</dbReference>
<name>A0A7G9L7B4_9FLAO</name>
<reference evidence="3 4" key="1">
    <citation type="submission" date="2020-08" db="EMBL/GenBank/DDBJ databases">
        <title>Polaribacter sp. L12M9 isolated from gut of the Korean scallop.</title>
        <authorList>
            <person name="Jeong Y.S."/>
        </authorList>
    </citation>
    <scope>NUCLEOTIDE SEQUENCE [LARGE SCALE GENOMIC DNA]</scope>
    <source>
        <strain evidence="3 4">L12M9</strain>
    </source>
</reference>
<proteinExistence type="predicted"/>